<comment type="function">
    <text evidence="6">Required for correct functioning of the GINS complex, a complex that plays an essential role in the initiation of DNA replication, and progression of DNA replication forks. GINS complex seems to bind preferentially to single-stranded DNA.</text>
</comment>
<dbReference type="CDD" id="cd21696">
    <property type="entry name" value="GINS_B_Psf1"/>
    <property type="match status" value="1"/>
</dbReference>
<evidence type="ECO:0000256" key="6">
    <source>
        <dbReference type="RuleBase" id="RU368085"/>
    </source>
</evidence>
<evidence type="ECO:0000259" key="8">
    <source>
        <dbReference type="Pfam" id="PF24997"/>
    </source>
</evidence>
<dbReference type="SUPFAM" id="SSF158573">
    <property type="entry name" value="GINS helical bundle-like"/>
    <property type="match status" value="1"/>
</dbReference>
<proteinExistence type="inferred from homology"/>
<dbReference type="Proteomes" id="UP000092321">
    <property type="component" value="Unassembled WGS sequence"/>
</dbReference>
<keyword evidence="10" id="KW-1185">Reference proteome</keyword>
<evidence type="ECO:0000313" key="9">
    <source>
        <dbReference type="EMBL" id="OBA28049.1"/>
    </source>
</evidence>
<dbReference type="GO" id="GO:0000811">
    <property type="term" value="C:GINS complex"/>
    <property type="evidence" value="ECO:0007669"/>
    <property type="project" value="UniProtKB-UniRule"/>
</dbReference>
<feature type="domain" description="GINS subunit" evidence="7">
    <location>
        <begin position="71"/>
        <end position="165"/>
    </location>
</feature>
<dbReference type="CDD" id="cd11710">
    <property type="entry name" value="GINS_A_psf1"/>
    <property type="match status" value="1"/>
</dbReference>
<organism evidence="9 10">
    <name type="scientific">Hanseniaspora valbyensis NRRL Y-1626</name>
    <dbReference type="NCBI Taxonomy" id="766949"/>
    <lineage>
        <taxon>Eukaryota</taxon>
        <taxon>Fungi</taxon>
        <taxon>Dikarya</taxon>
        <taxon>Ascomycota</taxon>
        <taxon>Saccharomycotina</taxon>
        <taxon>Saccharomycetes</taxon>
        <taxon>Saccharomycodales</taxon>
        <taxon>Saccharomycodaceae</taxon>
        <taxon>Hanseniaspora</taxon>
    </lineage>
</organism>
<evidence type="ECO:0000256" key="2">
    <source>
        <dbReference type="ARBA" id="ARBA00006677"/>
    </source>
</evidence>
<dbReference type="InterPro" id="IPR005339">
    <property type="entry name" value="GINS_Psf1"/>
</dbReference>
<dbReference type="PANTHER" id="PTHR12914:SF2">
    <property type="entry name" value="DNA REPLICATION COMPLEX GINS PROTEIN PSF1"/>
    <property type="match status" value="1"/>
</dbReference>
<sequence length="234" mass="27378">MYGDLGNKLVQDAKRSRNLKKNLQNNKNITDPAIKYGLGEYPKELIEQIIDETSLLGATAERMSELFELNEGDSNDKVFKCQYFTTILTIHRNKRCLLGYQNFRRENIEEYVWDNLTGMDNFSTEEKNINKVNGNDENLFFGKLDMNEQEYLKDYQKIIEEYSSNFPELEIKHKGNYGLQPPKDLYLEVRVLKDGGMVQTEYGVFNLIKDTQIFMRKSDAEALLQQGYLQIIQH</sequence>
<reference evidence="10" key="1">
    <citation type="journal article" date="2016" name="Proc. Natl. Acad. Sci. U.S.A.">
        <title>Comparative genomics of biotechnologically important yeasts.</title>
        <authorList>
            <person name="Riley R."/>
            <person name="Haridas S."/>
            <person name="Wolfe K.H."/>
            <person name="Lopes M.R."/>
            <person name="Hittinger C.T."/>
            <person name="Goeker M."/>
            <person name="Salamov A.A."/>
            <person name="Wisecaver J.H."/>
            <person name="Long T.M."/>
            <person name="Calvey C.H."/>
            <person name="Aerts A.L."/>
            <person name="Barry K.W."/>
            <person name="Choi C."/>
            <person name="Clum A."/>
            <person name="Coughlan A.Y."/>
            <person name="Deshpande S."/>
            <person name="Douglass A.P."/>
            <person name="Hanson S.J."/>
            <person name="Klenk H.-P."/>
            <person name="LaButti K.M."/>
            <person name="Lapidus A."/>
            <person name="Lindquist E.A."/>
            <person name="Lipzen A.M."/>
            <person name="Meier-Kolthoff J.P."/>
            <person name="Ohm R.A."/>
            <person name="Otillar R.P."/>
            <person name="Pangilinan J.L."/>
            <person name="Peng Y."/>
            <person name="Rokas A."/>
            <person name="Rosa C.A."/>
            <person name="Scheuner C."/>
            <person name="Sibirny A.A."/>
            <person name="Slot J.C."/>
            <person name="Stielow J.B."/>
            <person name="Sun H."/>
            <person name="Kurtzman C.P."/>
            <person name="Blackwell M."/>
            <person name="Grigoriev I.V."/>
            <person name="Jeffries T.W."/>
        </authorList>
    </citation>
    <scope>NUCLEOTIDE SEQUENCE [LARGE SCALE GENOMIC DNA]</scope>
    <source>
        <strain evidence="10">NRRL Y-1626</strain>
    </source>
</reference>
<dbReference type="InterPro" id="IPR056783">
    <property type="entry name" value="PSF1_C"/>
</dbReference>
<evidence type="ECO:0000313" key="10">
    <source>
        <dbReference type="Proteomes" id="UP000092321"/>
    </source>
</evidence>
<dbReference type="Gene3D" id="1.20.58.1030">
    <property type="match status" value="1"/>
</dbReference>
<evidence type="ECO:0000256" key="1">
    <source>
        <dbReference type="ARBA" id="ARBA00004123"/>
    </source>
</evidence>
<evidence type="ECO:0000256" key="4">
    <source>
        <dbReference type="ARBA" id="ARBA00022705"/>
    </source>
</evidence>
<dbReference type="EMBL" id="LXPE01000005">
    <property type="protein sequence ID" value="OBA28049.1"/>
    <property type="molecule type" value="Genomic_DNA"/>
</dbReference>
<keyword evidence="4 6" id="KW-0235">DNA replication</keyword>
<dbReference type="GO" id="GO:1902983">
    <property type="term" value="P:DNA strand elongation involved in mitotic DNA replication"/>
    <property type="evidence" value="ECO:0007669"/>
    <property type="project" value="TreeGrafter"/>
</dbReference>
<dbReference type="OrthoDB" id="10252587at2759"/>
<accession>A0A1B7TH28</accession>
<comment type="subunit">
    <text evidence="6">Component of the GINS complex.</text>
</comment>
<name>A0A1B7TH28_9ASCO</name>
<comment type="subcellular location">
    <subcellularLocation>
        <location evidence="1 6">Nucleus</location>
    </subcellularLocation>
</comment>
<evidence type="ECO:0000259" key="7">
    <source>
        <dbReference type="Pfam" id="PF05916"/>
    </source>
</evidence>
<dbReference type="Pfam" id="PF05916">
    <property type="entry name" value="Sld5"/>
    <property type="match status" value="1"/>
</dbReference>
<evidence type="ECO:0000256" key="5">
    <source>
        <dbReference type="ARBA" id="ARBA00023242"/>
    </source>
</evidence>
<evidence type="ECO:0000256" key="3">
    <source>
        <dbReference type="ARBA" id="ARBA00015143"/>
    </source>
</evidence>
<keyword evidence="5 6" id="KW-0539">Nucleus</keyword>
<gene>
    <name evidence="9" type="ORF">HANVADRAFT_22066</name>
</gene>
<dbReference type="AlphaFoldDB" id="A0A1B7TH28"/>
<dbReference type="InterPro" id="IPR036224">
    <property type="entry name" value="GINS_bundle-like_dom_sf"/>
</dbReference>
<comment type="caution">
    <text evidence="9">The sequence shown here is derived from an EMBL/GenBank/DDBJ whole genome shotgun (WGS) entry which is preliminary data.</text>
</comment>
<feature type="domain" description="DNA replication complex GINS protein PSF1 C-terminal" evidence="8">
    <location>
        <begin position="183"/>
        <end position="231"/>
    </location>
</feature>
<comment type="similarity">
    <text evidence="2 6">Belongs to the GINS1/PSF1 family.</text>
</comment>
<dbReference type="InterPro" id="IPR021151">
    <property type="entry name" value="GINS_A"/>
</dbReference>
<dbReference type="PANTHER" id="PTHR12914">
    <property type="entry name" value="PARTNER OF SLD5"/>
    <property type="match status" value="1"/>
</dbReference>
<protein>
    <recommendedName>
        <fullName evidence="3 6">DNA replication complex GINS protein PSF1</fullName>
    </recommendedName>
</protein>
<dbReference type="Pfam" id="PF24997">
    <property type="entry name" value="PSF1_C"/>
    <property type="match status" value="1"/>
</dbReference>